<protein>
    <submittedName>
        <fullName evidence="1">Uncharacterized protein</fullName>
    </submittedName>
</protein>
<organism evidence="1">
    <name type="scientific">marine metagenome</name>
    <dbReference type="NCBI Taxonomy" id="408172"/>
    <lineage>
        <taxon>unclassified sequences</taxon>
        <taxon>metagenomes</taxon>
        <taxon>ecological metagenomes</taxon>
    </lineage>
</organism>
<gene>
    <name evidence="1" type="ORF">METZ01_LOCUS81550</name>
</gene>
<evidence type="ECO:0000313" key="1">
    <source>
        <dbReference type="EMBL" id="SVA28696.1"/>
    </source>
</evidence>
<sequence length="70" mass="7249">MVAATVVPPVAFCTIAVARLSRLSFHGLFVSARRSNSEAERPTRICPSITAMVAGTAPAARITVSAFCAA</sequence>
<reference evidence="1" key="1">
    <citation type="submission" date="2018-05" db="EMBL/GenBank/DDBJ databases">
        <authorList>
            <person name="Lanie J.A."/>
            <person name="Ng W.-L."/>
            <person name="Kazmierczak K.M."/>
            <person name="Andrzejewski T.M."/>
            <person name="Davidsen T.M."/>
            <person name="Wayne K.J."/>
            <person name="Tettelin H."/>
            <person name="Glass J.I."/>
            <person name="Rusch D."/>
            <person name="Podicherti R."/>
            <person name="Tsui H.-C.T."/>
            <person name="Winkler M.E."/>
        </authorList>
    </citation>
    <scope>NUCLEOTIDE SEQUENCE</scope>
</reference>
<name>A0A381UKJ4_9ZZZZ</name>
<dbReference type="AlphaFoldDB" id="A0A381UKJ4"/>
<proteinExistence type="predicted"/>
<accession>A0A381UKJ4</accession>
<dbReference type="EMBL" id="UINC01006630">
    <property type="protein sequence ID" value="SVA28696.1"/>
    <property type="molecule type" value="Genomic_DNA"/>
</dbReference>